<dbReference type="GO" id="GO:0034551">
    <property type="term" value="P:mitochondrial respiratory chain complex III assembly"/>
    <property type="evidence" value="ECO:0007669"/>
    <property type="project" value="TreeGrafter"/>
</dbReference>
<dbReference type="Proteomes" id="UP000192578">
    <property type="component" value="Unassembled WGS sequence"/>
</dbReference>
<sequence>MIMMSVTVLQRRMPSTVFSRISSLASIYQWKAQQGLICALHTGVLPRWAGTAADQRELFNDCHWRKISHGVSSSVGFPSHRPTGLSVDIRPHPFSTSSRLAAPLPDYSVGDKIMMKLFSPGKRAWFWQKGQALRDQFAFMGKRGKGLSYAATVMFGCCTDPLNHLHFFEVLGLPDTFNSWHKITELHVWMCIVRINKEGYPGKFMRNKIVRAFWKDVDERSSRLGTAAAMNRKKGMGVLGDQFRAALFGYDEGLLLDDKVLAGAIWRHFFAMNCDDPRKIELLVYYVRKQIENLEMQDRHQIMHQGIVRWLPLSQIRD</sequence>
<reference evidence="4" key="1">
    <citation type="submission" date="2017-01" db="EMBL/GenBank/DDBJ databases">
        <title>Comparative genomics of anhydrobiosis in the tardigrade Hypsibius dujardini.</title>
        <authorList>
            <person name="Yoshida Y."/>
            <person name="Koutsovoulos G."/>
            <person name="Laetsch D."/>
            <person name="Stevens L."/>
            <person name="Kumar S."/>
            <person name="Horikawa D."/>
            <person name="Ishino K."/>
            <person name="Komine S."/>
            <person name="Tomita M."/>
            <person name="Blaxter M."/>
            <person name="Arakawa K."/>
        </authorList>
    </citation>
    <scope>NUCLEOTIDE SEQUENCE [LARGE SCALE GENOMIC DNA]</scope>
    <source>
        <strain evidence="4">Z151</strain>
    </source>
</reference>
<feature type="domain" description="Ubiquinol-cytochrome c chaperone" evidence="2">
    <location>
        <begin position="170"/>
        <end position="307"/>
    </location>
</feature>
<comment type="similarity">
    <text evidence="1">Belongs to the CBP3 family.</text>
</comment>
<gene>
    <name evidence="3" type="ORF">BV898_11373</name>
</gene>
<comment type="caution">
    <text evidence="3">The sequence shown here is derived from an EMBL/GenBank/DDBJ whole genome shotgun (WGS) entry which is preliminary data.</text>
</comment>
<dbReference type="GO" id="GO:0005739">
    <property type="term" value="C:mitochondrion"/>
    <property type="evidence" value="ECO:0007669"/>
    <property type="project" value="TreeGrafter"/>
</dbReference>
<evidence type="ECO:0000313" key="3">
    <source>
        <dbReference type="EMBL" id="OQV14396.1"/>
    </source>
</evidence>
<organism evidence="3 4">
    <name type="scientific">Hypsibius exemplaris</name>
    <name type="common">Freshwater tardigrade</name>
    <dbReference type="NCBI Taxonomy" id="2072580"/>
    <lineage>
        <taxon>Eukaryota</taxon>
        <taxon>Metazoa</taxon>
        <taxon>Ecdysozoa</taxon>
        <taxon>Tardigrada</taxon>
        <taxon>Eutardigrada</taxon>
        <taxon>Parachela</taxon>
        <taxon>Hypsibioidea</taxon>
        <taxon>Hypsibiidae</taxon>
        <taxon>Hypsibius</taxon>
    </lineage>
</organism>
<keyword evidence="4" id="KW-1185">Reference proteome</keyword>
<proteinExistence type="inferred from homology"/>
<dbReference type="Pfam" id="PF03981">
    <property type="entry name" value="Ubiq_cyt_C_chap"/>
    <property type="match status" value="1"/>
</dbReference>
<dbReference type="PANTHER" id="PTHR12184">
    <property type="entry name" value="UBIQUINOL-CYTOCHROME C REDUCTASE COMPLEX ASSEMBLY FACTOR 1 FAMILY MEMBER"/>
    <property type="match status" value="1"/>
</dbReference>
<dbReference type="InterPro" id="IPR021150">
    <property type="entry name" value="Ubiq_cyt_c_chap"/>
</dbReference>
<protein>
    <submittedName>
        <fullName evidence="3">Ubiquinol-cytochrome-c reductase complex assembly factor 1</fullName>
    </submittedName>
</protein>
<name>A0A1W0WGR4_HYPEX</name>
<accession>A0A1W0WGR4</accession>
<dbReference type="InterPro" id="IPR007129">
    <property type="entry name" value="Ubiqinol_cyt_c_chaperone_CPB3"/>
</dbReference>
<dbReference type="OrthoDB" id="4007at2759"/>
<evidence type="ECO:0000259" key="2">
    <source>
        <dbReference type="Pfam" id="PF03981"/>
    </source>
</evidence>
<dbReference type="AlphaFoldDB" id="A0A1W0WGR4"/>
<evidence type="ECO:0000313" key="4">
    <source>
        <dbReference type="Proteomes" id="UP000192578"/>
    </source>
</evidence>
<evidence type="ECO:0000256" key="1">
    <source>
        <dbReference type="ARBA" id="ARBA00006407"/>
    </source>
</evidence>
<dbReference type="PANTHER" id="PTHR12184:SF1">
    <property type="entry name" value="UBIQUINOL-CYTOCHROME-C REDUCTASE COMPLEX ASSEMBLY FACTOR 1"/>
    <property type="match status" value="1"/>
</dbReference>
<dbReference type="EMBL" id="MTYJ01000105">
    <property type="protein sequence ID" value="OQV14396.1"/>
    <property type="molecule type" value="Genomic_DNA"/>
</dbReference>